<feature type="domain" description="Luciferase-like" evidence="2">
    <location>
        <begin position="1"/>
        <end position="302"/>
    </location>
</feature>
<comment type="caution">
    <text evidence="3">The sequence shown here is derived from an EMBL/GenBank/DDBJ whole genome shotgun (WGS) entry which is preliminary data.</text>
</comment>
<dbReference type="PANTHER" id="PTHR30137:SF19">
    <property type="entry name" value="LUCIFERASE-LIKE MONOOXYGENASE"/>
    <property type="match status" value="1"/>
</dbReference>
<dbReference type="EMBL" id="RSFW01000017">
    <property type="protein sequence ID" value="RSD26088.1"/>
    <property type="molecule type" value="Genomic_DNA"/>
</dbReference>
<dbReference type="Proteomes" id="UP000279911">
    <property type="component" value="Unassembled WGS sequence"/>
</dbReference>
<dbReference type="InterPro" id="IPR011251">
    <property type="entry name" value="Luciferase-like_dom"/>
</dbReference>
<sequence length="331" mass="36314">MKLSILDQAPVSSNQSAKDALEQSIMLAQAAEELGYSRYWIAEHHDLQGLACPAPEVMLAAIGARTNRIRIGSGAILLPHYKPFKVAELFNLLATLFPGRIDIGIGRAPGGAAEVTGALSDHFLQNVWKYPQSIKELLHFLNNDHPEGSDLAKIKAAPLPDIKPEPWLLGTSRKSALLAGEYGMAYAFGLFMSDKDGEEIVRYYHESFKPGSIQKPEVILTISAICADTFEEAEDIALSSLIWSIQTGKGDGGAGVPSIEEAKQYKLTGSEKETLEDLKRKMIIGDPQQVRKKLLALQEQYGTDEIMIVTIAHSPEDRLKSYRLIAEGRSI</sequence>
<name>A0A427TP23_9BACI</name>
<evidence type="ECO:0000313" key="3">
    <source>
        <dbReference type="EMBL" id="RSD26088.1"/>
    </source>
</evidence>
<evidence type="ECO:0000256" key="1">
    <source>
        <dbReference type="ARBA" id="ARBA00007789"/>
    </source>
</evidence>
<dbReference type="PANTHER" id="PTHR30137">
    <property type="entry name" value="LUCIFERASE-LIKE MONOOXYGENASE"/>
    <property type="match status" value="1"/>
</dbReference>
<dbReference type="InterPro" id="IPR050766">
    <property type="entry name" value="Bact_Lucif_Oxidored"/>
</dbReference>
<evidence type="ECO:0000259" key="2">
    <source>
        <dbReference type="Pfam" id="PF00296"/>
    </source>
</evidence>
<dbReference type="InterPro" id="IPR036661">
    <property type="entry name" value="Luciferase-like_sf"/>
</dbReference>
<dbReference type="CDD" id="cd00347">
    <property type="entry name" value="Flavin_utilizing_monoxygenases"/>
    <property type="match status" value="1"/>
</dbReference>
<organism evidence="3 4">
    <name type="scientific">Mesobacillus subterraneus</name>
    <dbReference type="NCBI Taxonomy" id="285983"/>
    <lineage>
        <taxon>Bacteria</taxon>
        <taxon>Bacillati</taxon>
        <taxon>Bacillota</taxon>
        <taxon>Bacilli</taxon>
        <taxon>Bacillales</taxon>
        <taxon>Bacillaceae</taxon>
        <taxon>Mesobacillus</taxon>
    </lineage>
</organism>
<proteinExistence type="predicted"/>
<dbReference type="Pfam" id="PF00296">
    <property type="entry name" value="Bac_luciferase"/>
    <property type="match status" value="1"/>
</dbReference>
<dbReference type="NCBIfam" id="TIGR03558">
    <property type="entry name" value="oxido_grp_1"/>
    <property type="match status" value="1"/>
</dbReference>
<reference evidence="4" key="1">
    <citation type="submission" date="2018-12" db="EMBL/GenBank/DDBJ databases">
        <title>Bacillus chawlae sp. nov., Bacillus glennii sp. nov., and Bacillus saganii sp. nov. Isolated from the Vehicle Assembly Building at Kennedy Space Center where the Viking Spacecraft were Assembled.</title>
        <authorList>
            <person name="Seuylemezian A."/>
            <person name="Vaishampayan P."/>
        </authorList>
    </citation>
    <scope>NUCLEOTIDE SEQUENCE [LARGE SCALE GENOMIC DNA]</scope>
    <source>
        <strain evidence="4">DSM 13966</strain>
    </source>
</reference>
<dbReference type="Gene3D" id="3.20.20.30">
    <property type="entry name" value="Luciferase-like domain"/>
    <property type="match status" value="1"/>
</dbReference>
<evidence type="ECO:0000313" key="4">
    <source>
        <dbReference type="Proteomes" id="UP000279911"/>
    </source>
</evidence>
<dbReference type="RefSeq" id="WP_125480789.1">
    <property type="nucleotide sequence ID" value="NZ_RSFW01000017.1"/>
</dbReference>
<dbReference type="AlphaFoldDB" id="A0A427TP23"/>
<dbReference type="GO" id="GO:0016705">
    <property type="term" value="F:oxidoreductase activity, acting on paired donors, with incorporation or reduction of molecular oxygen"/>
    <property type="evidence" value="ECO:0007669"/>
    <property type="project" value="InterPro"/>
</dbReference>
<accession>A0A427TP23</accession>
<dbReference type="FunFam" id="3.20.20.30:FF:000002">
    <property type="entry name" value="LLM class flavin-dependent oxidoreductase"/>
    <property type="match status" value="1"/>
</dbReference>
<gene>
    <name evidence="3" type="ORF">EJA10_14760</name>
</gene>
<protein>
    <submittedName>
        <fullName evidence="3">LLM class flavin-dependent oxidoreductase</fullName>
    </submittedName>
</protein>
<comment type="similarity">
    <text evidence="1">To bacterial alkanal monooxygenase alpha and beta chains.</text>
</comment>
<dbReference type="OrthoDB" id="9780518at2"/>
<dbReference type="GO" id="GO:0005829">
    <property type="term" value="C:cytosol"/>
    <property type="evidence" value="ECO:0007669"/>
    <property type="project" value="TreeGrafter"/>
</dbReference>
<dbReference type="SUPFAM" id="SSF51679">
    <property type="entry name" value="Bacterial luciferase-like"/>
    <property type="match status" value="1"/>
</dbReference>
<dbReference type="InterPro" id="IPR019949">
    <property type="entry name" value="CmoO-like"/>
</dbReference>